<evidence type="ECO:0000313" key="13">
    <source>
        <dbReference type="Proteomes" id="UP001216579"/>
    </source>
</evidence>
<evidence type="ECO:0000256" key="2">
    <source>
        <dbReference type="ARBA" id="ARBA00002181"/>
    </source>
</evidence>
<dbReference type="PANTHER" id="PTHR30559:SF0">
    <property type="entry name" value="FRUCTOSE-BISPHOSPHATE ALDOLASE"/>
    <property type="match status" value="1"/>
</dbReference>
<keyword evidence="10 11" id="KW-0456">Lyase</keyword>
<evidence type="ECO:0000256" key="3">
    <source>
        <dbReference type="ARBA" id="ARBA00004714"/>
    </source>
</evidence>
<dbReference type="InterPro" id="IPR006411">
    <property type="entry name" value="Fruct_bisP_bact"/>
</dbReference>
<keyword evidence="13" id="KW-1185">Reference proteome</keyword>
<accession>A0ABT5ZNR5</accession>
<sequence length="340" mass="36495">MPIATPEVYNQMLDRAKAGKFAYPAINVTSSQTLHAALRGLAEAESDGIIQISTGGAEFLGGQYKKDMVTGAVALAEFAHIVAEKYPVNVALHTDHCPKDKLDGYVRPLLAISQERVAKGLNPLFQSHMWDGSAENLNDNLAIAQELLAEAAKAKIVLEVEITPTGGEEDGISHEINDELYTSVSDGIRTAEALGLGEKGRYLLAASFGNVHGVYKPGNVVLRPSILKELQVAVGEKYGKPNPFDFVFHGGSGSTIEEINEALENGVVKMNIDTDTQYAFTRPVAGHMFKNYDGVLKVDGEVGNKKAYDPRTWGKAAEEGMAARVGVAAQNLRSAGNKLK</sequence>
<reference evidence="12 13" key="1">
    <citation type="submission" date="2023-03" db="EMBL/GenBank/DDBJ databases">
        <title>Draft genome sequence of Streptomyces sp. RB6PN23 isolated from peat swamp forest in Thailand.</title>
        <authorList>
            <person name="Klaysubun C."/>
            <person name="Duangmal K."/>
        </authorList>
    </citation>
    <scope>NUCLEOTIDE SEQUENCE [LARGE SCALE GENOMIC DNA]</scope>
    <source>
        <strain evidence="12 13">RB6PN23</strain>
    </source>
</reference>
<evidence type="ECO:0000256" key="8">
    <source>
        <dbReference type="ARBA" id="ARBA00022833"/>
    </source>
</evidence>
<comment type="caution">
    <text evidence="12">The sequence shown here is derived from an EMBL/GenBank/DDBJ whole genome shotgun (WGS) entry which is preliminary data.</text>
</comment>
<evidence type="ECO:0000256" key="4">
    <source>
        <dbReference type="ARBA" id="ARBA00005812"/>
    </source>
</evidence>
<dbReference type="PANTHER" id="PTHR30559">
    <property type="entry name" value="FRUCTOSE-BISPHOSPHATE ALDOLASE CLASS 2"/>
    <property type="match status" value="1"/>
</dbReference>
<dbReference type="Gene3D" id="3.20.20.70">
    <property type="entry name" value="Aldolase class I"/>
    <property type="match status" value="1"/>
</dbReference>
<dbReference type="Proteomes" id="UP001216579">
    <property type="component" value="Unassembled WGS sequence"/>
</dbReference>
<evidence type="ECO:0000256" key="6">
    <source>
        <dbReference type="ARBA" id="ARBA00013779"/>
    </source>
</evidence>
<dbReference type="EC" id="4.1.2.13" evidence="5 11"/>
<evidence type="ECO:0000313" key="12">
    <source>
        <dbReference type="EMBL" id="MDF3291464.1"/>
    </source>
</evidence>
<evidence type="ECO:0000256" key="7">
    <source>
        <dbReference type="ARBA" id="ARBA00022723"/>
    </source>
</evidence>
<dbReference type="SUPFAM" id="SSF51569">
    <property type="entry name" value="Aldolase"/>
    <property type="match status" value="1"/>
</dbReference>
<dbReference type="PIRSF" id="PIRSF001359">
    <property type="entry name" value="F_bP_aldolase_II"/>
    <property type="match status" value="1"/>
</dbReference>
<protein>
    <recommendedName>
        <fullName evidence="6 11">Fructose-bisphosphate aldolase</fullName>
        <shortName evidence="11">FBP aldolase</shortName>
        <ecNumber evidence="5 11">4.1.2.13</ecNumber>
    </recommendedName>
</protein>
<organism evidence="12 13">
    <name type="scientific">Streptomyces silvisoli</name>
    <dbReference type="NCBI Taxonomy" id="3034235"/>
    <lineage>
        <taxon>Bacteria</taxon>
        <taxon>Bacillati</taxon>
        <taxon>Actinomycetota</taxon>
        <taxon>Actinomycetes</taxon>
        <taxon>Kitasatosporales</taxon>
        <taxon>Streptomycetaceae</taxon>
        <taxon>Streptomyces</taxon>
    </lineage>
</organism>
<dbReference type="Pfam" id="PF01116">
    <property type="entry name" value="F_bP_aldolase"/>
    <property type="match status" value="1"/>
</dbReference>
<dbReference type="GO" id="GO:0004332">
    <property type="term" value="F:fructose-bisphosphate aldolase activity"/>
    <property type="evidence" value="ECO:0007669"/>
    <property type="project" value="UniProtKB-EC"/>
</dbReference>
<evidence type="ECO:0000256" key="11">
    <source>
        <dbReference type="RuleBase" id="RU366023"/>
    </source>
</evidence>
<dbReference type="EMBL" id="JARJBC010000012">
    <property type="protein sequence ID" value="MDF3291464.1"/>
    <property type="molecule type" value="Genomic_DNA"/>
</dbReference>
<comment type="cofactor">
    <cofactor evidence="11">
        <name>Zn(2+)</name>
        <dbReference type="ChEBI" id="CHEBI:29105"/>
    </cofactor>
    <text evidence="11">Binds 2 Zn(2+) ions per subunit. One is catalytic and the other provides a structural contribution.</text>
</comment>
<proteinExistence type="inferred from homology"/>
<dbReference type="NCBIfam" id="NF006628">
    <property type="entry name" value="PRK09197.1"/>
    <property type="match status" value="1"/>
</dbReference>
<dbReference type="NCBIfam" id="TIGR00167">
    <property type="entry name" value="cbbA"/>
    <property type="match status" value="1"/>
</dbReference>
<evidence type="ECO:0000256" key="10">
    <source>
        <dbReference type="ARBA" id="ARBA00023239"/>
    </source>
</evidence>
<dbReference type="RefSeq" id="WP_269858641.1">
    <property type="nucleotide sequence ID" value="NZ_JARJBC010000012.1"/>
</dbReference>
<gene>
    <name evidence="12" type="primary">fbaA</name>
    <name evidence="12" type="ORF">P3G67_19925</name>
</gene>
<name>A0ABT5ZNR5_9ACTN</name>
<comment type="function">
    <text evidence="2 11">Catalyzes the aldol condensation of dihydroxyacetone phosphate (DHAP or glycerone-phosphate) with glyceraldehyde 3-phosphate (G3P) to form fructose 1,6-bisphosphate (FBP) in gluconeogenesis and the reverse reaction in glycolysis.</text>
</comment>
<comment type="catalytic activity">
    <reaction evidence="1 11">
        <text>beta-D-fructose 1,6-bisphosphate = D-glyceraldehyde 3-phosphate + dihydroxyacetone phosphate</text>
        <dbReference type="Rhea" id="RHEA:14729"/>
        <dbReference type="ChEBI" id="CHEBI:32966"/>
        <dbReference type="ChEBI" id="CHEBI:57642"/>
        <dbReference type="ChEBI" id="CHEBI:59776"/>
        <dbReference type="EC" id="4.1.2.13"/>
    </reaction>
</comment>
<evidence type="ECO:0000256" key="5">
    <source>
        <dbReference type="ARBA" id="ARBA00013068"/>
    </source>
</evidence>
<comment type="pathway">
    <text evidence="3 11">Carbohydrate degradation; glycolysis; D-glyceraldehyde 3-phosphate and glycerone phosphate from D-glucose: step 4/4.</text>
</comment>
<evidence type="ECO:0000256" key="9">
    <source>
        <dbReference type="ARBA" id="ARBA00023152"/>
    </source>
</evidence>
<keyword evidence="7 11" id="KW-0479">Metal-binding</keyword>
<keyword evidence="9 11" id="KW-0324">Glycolysis</keyword>
<comment type="similarity">
    <text evidence="4 11">Belongs to the class II fructose-bisphosphate aldolase family.</text>
</comment>
<dbReference type="InterPro" id="IPR013785">
    <property type="entry name" value="Aldolase_TIM"/>
</dbReference>
<dbReference type="PROSITE" id="PS00602">
    <property type="entry name" value="ALDOLASE_CLASS_II_1"/>
    <property type="match status" value="1"/>
</dbReference>
<evidence type="ECO:0000256" key="1">
    <source>
        <dbReference type="ARBA" id="ARBA00000441"/>
    </source>
</evidence>
<dbReference type="InterPro" id="IPR000771">
    <property type="entry name" value="FBA_II"/>
</dbReference>
<keyword evidence="8 11" id="KW-0862">Zinc</keyword>
<dbReference type="NCBIfam" id="TIGR01520">
    <property type="entry name" value="FruBisAldo_II_A"/>
    <property type="match status" value="1"/>
</dbReference>